<protein>
    <recommendedName>
        <fullName evidence="3">Cytochrome c biogenesis B</fullName>
    </recommendedName>
</protein>
<dbReference type="EMBL" id="JAHRIO010056401">
    <property type="protein sequence ID" value="MEQ2176897.1"/>
    <property type="molecule type" value="Genomic_DNA"/>
</dbReference>
<evidence type="ECO:0008006" key="3">
    <source>
        <dbReference type="Google" id="ProtNLM"/>
    </source>
</evidence>
<proteinExistence type="predicted"/>
<evidence type="ECO:0000313" key="1">
    <source>
        <dbReference type="EMBL" id="MEQ2176897.1"/>
    </source>
</evidence>
<name>A0ABV0NZK4_9TELE</name>
<reference evidence="1 2" key="1">
    <citation type="submission" date="2021-06" db="EMBL/GenBank/DDBJ databases">
        <authorList>
            <person name="Palmer J.M."/>
        </authorList>
    </citation>
    <scope>NUCLEOTIDE SEQUENCE [LARGE SCALE GENOMIC DNA]</scope>
    <source>
        <strain evidence="1 2">GA_2019</strain>
        <tissue evidence="1">Muscle</tissue>
    </source>
</reference>
<accession>A0ABV0NZK4</accession>
<comment type="caution">
    <text evidence="1">The sequence shown here is derived from an EMBL/GenBank/DDBJ whole genome shotgun (WGS) entry which is preliminary data.</text>
</comment>
<keyword evidence="2" id="KW-1185">Reference proteome</keyword>
<organism evidence="1 2">
    <name type="scientific">Goodea atripinnis</name>
    <dbReference type="NCBI Taxonomy" id="208336"/>
    <lineage>
        <taxon>Eukaryota</taxon>
        <taxon>Metazoa</taxon>
        <taxon>Chordata</taxon>
        <taxon>Craniata</taxon>
        <taxon>Vertebrata</taxon>
        <taxon>Euteleostomi</taxon>
        <taxon>Actinopterygii</taxon>
        <taxon>Neopterygii</taxon>
        <taxon>Teleostei</taxon>
        <taxon>Neoteleostei</taxon>
        <taxon>Acanthomorphata</taxon>
        <taxon>Ovalentaria</taxon>
        <taxon>Atherinomorphae</taxon>
        <taxon>Cyprinodontiformes</taxon>
        <taxon>Goodeidae</taxon>
        <taxon>Goodea</taxon>
    </lineage>
</organism>
<sequence>MSGMENRPLFRSLSVTMMHLGTETWYRLILCELVLGSSNRIRSVPIKVQNLVPIQDSSDLALPQSVGSGQETFQSLQFLTLNTHKQPGKKKHARTTYLIGGIGGIPFSFS</sequence>
<dbReference type="Proteomes" id="UP001476798">
    <property type="component" value="Unassembled WGS sequence"/>
</dbReference>
<gene>
    <name evidence="1" type="ORF">GOODEAATRI_032886</name>
</gene>
<evidence type="ECO:0000313" key="2">
    <source>
        <dbReference type="Proteomes" id="UP001476798"/>
    </source>
</evidence>